<keyword evidence="5" id="KW-0539">Nucleus</keyword>
<feature type="domain" description="MADS-box" evidence="6">
    <location>
        <begin position="12"/>
        <end position="60"/>
    </location>
</feature>
<evidence type="ECO:0000256" key="2">
    <source>
        <dbReference type="ARBA" id="ARBA00023015"/>
    </source>
</evidence>
<sequence length="144" mass="16525">MSECARMAKKRGTKRKIEIKKRETSQQRSVACSKRRQTLFSKVADLCRYSGANIAVFVTSPAENSDVVYSFSGYSSASEIADCYNLNDKLPLKINPQSKVGFWWEEKPRDLYHSCNDISELNIIENEEAYSGLSREERKFTICF</sequence>
<comment type="caution">
    <text evidence="7">The sequence shown here is derived from an EMBL/GenBank/DDBJ whole genome shotgun (WGS) entry which is preliminary data.</text>
</comment>
<keyword evidence="8" id="KW-1185">Reference proteome</keyword>
<evidence type="ECO:0000256" key="4">
    <source>
        <dbReference type="ARBA" id="ARBA00023163"/>
    </source>
</evidence>
<keyword evidence="3" id="KW-0238">DNA-binding</keyword>
<accession>A0ABD0ZYJ2</accession>
<dbReference type="Proteomes" id="UP001558713">
    <property type="component" value="Unassembled WGS sequence"/>
</dbReference>
<dbReference type="PANTHER" id="PTHR11945">
    <property type="entry name" value="MADS BOX PROTEIN"/>
    <property type="match status" value="1"/>
</dbReference>
<dbReference type="AlphaFoldDB" id="A0ABD0ZYJ2"/>
<evidence type="ECO:0000259" key="6">
    <source>
        <dbReference type="PROSITE" id="PS50066"/>
    </source>
</evidence>
<dbReference type="SUPFAM" id="SSF55455">
    <property type="entry name" value="SRF-like"/>
    <property type="match status" value="1"/>
</dbReference>
<organism evidence="7 8">
    <name type="scientific">Cardamine amara subsp. amara</name>
    <dbReference type="NCBI Taxonomy" id="228776"/>
    <lineage>
        <taxon>Eukaryota</taxon>
        <taxon>Viridiplantae</taxon>
        <taxon>Streptophyta</taxon>
        <taxon>Embryophyta</taxon>
        <taxon>Tracheophyta</taxon>
        <taxon>Spermatophyta</taxon>
        <taxon>Magnoliopsida</taxon>
        <taxon>eudicotyledons</taxon>
        <taxon>Gunneridae</taxon>
        <taxon>Pentapetalae</taxon>
        <taxon>rosids</taxon>
        <taxon>malvids</taxon>
        <taxon>Brassicales</taxon>
        <taxon>Brassicaceae</taxon>
        <taxon>Cardamineae</taxon>
        <taxon>Cardamine</taxon>
    </lineage>
</organism>
<evidence type="ECO:0000313" key="7">
    <source>
        <dbReference type="EMBL" id="KAL1195714.1"/>
    </source>
</evidence>
<name>A0ABD0ZYJ2_CARAN</name>
<dbReference type="Pfam" id="PF00319">
    <property type="entry name" value="SRF-TF"/>
    <property type="match status" value="1"/>
</dbReference>
<dbReference type="GO" id="GO:0005634">
    <property type="term" value="C:nucleus"/>
    <property type="evidence" value="ECO:0007669"/>
    <property type="project" value="UniProtKB-SubCell"/>
</dbReference>
<protein>
    <submittedName>
        <fullName evidence="7">Agamous-like MADS-box protein AGL97</fullName>
    </submittedName>
</protein>
<evidence type="ECO:0000256" key="5">
    <source>
        <dbReference type="ARBA" id="ARBA00023242"/>
    </source>
</evidence>
<evidence type="ECO:0000313" key="8">
    <source>
        <dbReference type="Proteomes" id="UP001558713"/>
    </source>
</evidence>
<evidence type="ECO:0000256" key="1">
    <source>
        <dbReference type="ARBA" id="ARBA00004123"/>
    </source>
</evidence>
<dbReference type="PANTHER" id="PTHR11945:SF674">
    <property type="entry name" value="AGAMOUS-LIKE 39-RELATED"/>
    <property type="match status" value="1"/>
</dbReference>
<dbReference type="InterPro" id="IPR033897">
    <property type="entry name" value="SRF-like_MADS-box"/>
</dbReference>
<dbReference type="InterPro" id="IPR036879">
    <property type="entry name" value="TF_MADSbox_sf"/>
</dbReference>
<comment type="subcellular location">
    <subcellularLocation>
        <location evidence="1">Nucleus</location>
    </subcellularLocation>
</comment>
<dbReference type="PROSITE" id="PS50066">
    <property type="entry name" value="MADS_BOX_2"/>
    <property type="match status" value="1"/>
</dbReference>
<dbReference type="Gene3D" id="3.40.1810.10">
    <property type="entry name" value="Transcription factor, MADS-box"/>
    <property type="match status" value="1"/>
</dbReference>
<evidence type="ECO:0000256" key="3">
    <source>
        <dbReference type="ARBA" id="ARBA00023125"/>
    </source>
</evidence>
<gene>
    <name evidence="7" type="ORF">V5N11_035694</name>
</gene>
<proteinExistence type="predicted"/>
<reference evidence="7 8" key="1">
    <citation type="submission" date="2024-04" db="EMBL/GenBank/DDBJ databases">
        <title>Genome assembly C_amara_ONT_v2.</title>
        <authorList>
            <person name="Yant L."/>
            <person name="Moore C."/>
            <person name="Slenker M."/>
        </authorList>
    </citation>
    <scope>NUCLEOTIDE SEQUENCE [LARGE SCALE GENOMIC DNA]</scope>
    <source>
        <tissue evidence="7">Leaf</tissue>
    </source>
</reference>
<dbReference type="CDD" id="cd00266">
    <property type="entry name" value="MADS_SRF_like"/>
    <property type="match status" value="1"/>
</dbReference>
<dbReference type="SMART" id="SM00432">
    <property type="entry name" value="MADS"/>
    <property type="match status" value="1"/>
</dbReference>
<keyword evidence="4" id="KW-0804">Transcription</keyword>
<keyword evidence="2" id="KW-0805">Transcription regulation</keyword>
<dbReference type="InterPro" id="IPR002100">
    <property type="entry name" value="TF_MADSbox"/>
</dbReference>
<dbReference type="EMBL" id="JBANAX010000720">
    <property type="protein sequence ID" value="KAL1195714.1"/>
    <property type="molecule type" value="Genomic_DNA"/>
</dbReference>
<dbReference type="GO" id="GO:0003677">
    <property type="term" value="F:DNA binding"/>
    <property type="evidence" value="ECO:0007669"/>
    <property type="project" value="UniProtKB-KW"/>
</dbReference>